<name>A0ABC8THY4_9AQUA</name>
<accession>A0ABC8THY4</accession>
<evidence type="ECO:0000313" key="2">
    <source>
        <dbReference type="EMBL" id="CAK9167461.1"/>
    </source>
</evidence>
<feature type="chain" id="PRO_5044875753" evidence="1">
    <location>
        <begin position="17"/>
        <end position="325"/>
    </location>
</feature>
<sequence>MIWWLLRCLPPPLVLISSFCCDGVFNSFFGTVAYGVVVCTEGGELIFDAAKSFSGKVRSNDLVVTEVPPPSLGSDILVCCNGAFNCSFGTAAYGVVVCTKGGELIFNAAKSFSGKMRSNDLVVTEVPPPSLGSDILVCCTGAFNCSFGTAAYGVVVCTEGGELIFNAAKSFSGKMRSNDLVVTEVPPPSLGSDILVCCTGAFNCSFGTAAYGVVVCTEGGELIFNAAKSFSGKVRSNDLVVTEVPPPSLGSDILVCCNGAFNCSFGTAAYGVVVCTKGGELIFDATKSFSVGSSLLFEAEAVVVTSIYRGAAHKPSRLLPLPHLE</sequence>
<evidence type="ECO:0000256" key="1">
    <source>
        <dbReference type="SAM" id="SignalP"/>
    </source>
</evidence>
<proteinExistence type="predicted"/>
<feature type="signal peptide" evidence="1">
    <location>
        <begin position="1"/>
        <end position="16"/>
    </location>
</feature>
<comment type="caution">
    <text evidence="2">The sequence shown here is derived from an EMBL/GenBank/DDBJ whole genome shotgun (WGS) entry which is preliminary data.</text>
</comment>
<evidence type="ECO:0000313" key="3">
    <source>
        <dbReference type="Proteomes" id="UP001642360"/>
    </source>
</evidence>
<dbReference type="Proteomes" id="UP001642360">
    <property type="component" value="Unassembled WGS sequence"/>
</dbReference>
<organism evidence="2 3">
    <name type="scientific">Ilex paraguariensis</name>
    <name type="common">yerba mate</name>
    <dbReference type="NCBI Taxonomy" id="185542"/>
    <lineage>
        <taxon>Eukaryota</taxon>
        <taxon>Viridiplantae</taxon>
        <taxon>Streptophyta</taxon>
        <taxon>Embryophyta</taxon>
        <taxon>Tracheophyta</taxon>
        <taxon>Spermatophyta</taxon>
        <taxon>Magnoliopsida</taxon>
        <taxon>eudicotyledons</taxon>
        <taxon>Gunneridae</taxon>
        <taxon>Pentapetalae</taxon>
        <taxon>asterids</taxon>
        <taxon>campanulids</taxon>
        <taxon>Aquifoliales</taxon>
        <taxon>Aquifoliaceae</taxon>
        <taxon>Ilex</taxon>
    </lineage>
</organism>
<protein>
    <submittedName>
        <fullName evidence="2">Uncharacterized protein</fullName>
    </submittedName>
</protein>
<dbReference type="AlphaFoldDB" id="A0ABC8THY4"/>
<keyword evidence="3" id="KW-1185">Reference proteome</keyword>
<reference evidence="2 3" key="1">
    <citation type="submission" date="2024-02" db="EMBL/GenBank/DDBJ databases">
        <authorList>
            <person name="Vignale AGUSTIN F."/>
            <person name="Sosa J E."/>
            <person name="Modenutti C."/>
        </authorList>
    </citation>
    <scope>NUCLEOTIDE SEQUENCE [LARGE SCALE GENOMIC DNA]</scope>
</reference>
<gene>
    <name evidence="2" type="ORF">ILEXP_LOCUS36732</name>
</gene>
<keyword evidence="1" id="KW-0732">Signal</keyword>
<dbReference type="EMBL" id="CAUOFW020004835">
    <property type="protein sequence ID" value="CAK9167461.1"/>
    <property type="molecule type" value="Genomic_DNA"/>
</dbReference>